<proteinExistence type="predicted"/>
<accession>A0A8S5QWJ7</accession>
<reference evidence="1" key="1">
    <citation type="journal article" date="2021" name="Proc. Natl. Acad. Sci. U.S.A.">
        <title>A Catalog of Tens of Thousands of Viruses from Human Metagenomes Reveals Hidden Associations with Chronic Diseases.</title>
        <authorList>
            <person name="Tisza M.J."/>
            <person name="Buck C.B."/>
        </authorList>
    </citation>
    <scope>NUCLEOTIDE SEQUENCE</scope>
    <source>
        <strain evidence="1">CtcuE16</strain>
    </source>
</reference>
<evidence type="ECO:0000313" key="1">
    <source>
        <dbReference type="EMBL" id="DAE23432.1"/>
    </source>
</evidence>
<organism evidence="1">
    <name type="scientific">Siphoviridae sp. ctcuE16</name>
    <dbReference type="NCBI Taxonomy" id="2826397"/>
    <lineage>
        <taxon>Viruses</taxon>
        <taxon>Duplodnaviria</taxon>
        <taxon>Heunggongvirae</taxon>
        <taxon>Uroviricota</taxon>
        <taxon>Caudoviricetes</taxon>
    </lineage>
</organism>
<dbReference type="EMBL" id="BK015753">
    <property type="protein sequence ID" value="DAE23432.1"/>
    <property type="molecule type" value="Genomic_DNA"/>
</dbReference>
<protein>
    <submittedName>
        <fullName evidence="1">Tetraacyldisaccharide-1-P 4-kinase</fullName>
    </submittedName>
</protein>
<sequence length="72" mass="8072">MSIKINTWDDVDDILFDGTPEQIAQIHCPECKGSITYDFSKASHTMNIRCAKCGVHIRENCGKNNIPNFAKS</sequence>
<name>A0A8S5QWJ7_9CAUD</name>